<keyword evidence="2" id="KW-1185">Reference proteome</keyword>
<accession>A0A3N0Y499</accession>
<dbReference type="EMBL" id="RJVU01052801">
    <property type="protein sequence ID" value="ROL41036.1"/>
    <property type="molecule type" value="Genomic_DNA"/>
</dbReference>
<organism evidence="1 2">
    <name type="scientific">Anabarilius grahami</name>
    <name type="common">Kanglang fish</name>
    <name type="synonym">Barilius grahami</name>
    <dbReference type="NCBI Taxonomy" id="495550"/>
    <lineage>
        <taxon>Eukaryota</taxon>
        <taxon>Metazoa</taxon>
        <taxon>Chordata</taxon>
        <taxon>Craniata</taxon>
        <taxon>Vertebrata</taxon>
        <taxon>Euteleostomi</taxon>
        <taxon>Actinopterygii</taxon>
        <taxon>Neopterygii</taxon>
        <taxon>Teleostei</taxon>
        <taxon>Ostariophysi</taxon>
        <taxon>Cypriniformes</taxon>
        <taxon>Xenocyprididae</taxon>
        <taxon>Xenocypridinae</taxon>
        <taxon>Xenocypridinae incertae sedis</taxon>
        <taxon>Anabarilius</taxon>
    </lineage>
</organism>
<evidence type="ECO:0000313" key="1">
    <source>
        <dbReference type="EMBL" id="ROL41036.1"/>
    </source>
</evidence>
<comment type="caution">
    <text evidence="1">The sequence shown here is derived from an EMBL/GenBank/DDBJ whole genome shotgun (WGS) entry which is preliminary data.</text>
</comment>
<dbReference type="Proteomes" id="UP000281406">
    <property type="component" value="Unassembled WGS sequence"/>
</dbReference>
<evidence type="ECO:0000313" key="2">
    <source>
        <dbReference type="Proteomes" id="UP000281406"/>
    </source>
</evidence>
<proteinExistence type="predicted"/>
<sequence length="98" mass="11338">MATVSDMEVPILDLAIQSGSKRLDVSLWRDQALNKIHLNDKLKITRLKGNSKSLKFNSTMYTTIEKMLLLSVILRHVWGQRLLWLKRHTISVSHGHYV</sequence>
<dbReference type="AlphaFoldDB" id="A0A3N0Y499"/>
<name>A0A3N0Y499_ANAGA</name>
<gene>
    <name evidence="1" type="ORF">DPX16_22357</name>
</gene>
<protein>
    <submittedName>
        <fullName evidence="1">Uncharacterized protein</fullName>
    </submittedName>
</protein>
<reference evidence="1 2" key="1">
    <citation type="submission" date="2018-10" db="EMBL/GenBank/DDBJ databases">
        <title>Genome assembly for a Yunnan-Guizhou Plateau 3E fish, Anabarilius grahami (Regan), and its evolutionary and genetic applications.</title>
        <authorList>
            <person name="Jiang W."/>
        </authorList>
    </citation>
    <scope>NUCLEOTIDE SEQUENCE [LARGE SCALE GENOMIC DNA]</scope>
    <source>
        <strain evidence="1">AG-KIZ</strain>
        <tissue evidence="1">Muscle</tissue>
    </source>
</reference>